<name>A0A0F9NGB4_9ZZZZ</name>
<gene>
    <name evidence="1" type="ORF">LCGC14_0954140</name>
</gene>
<evidence type="ECO:0000313" key="1">
    <source>
        <dbReference type="EMBL" id="KKN18590.1"/>
    </source>
</evidence>
<comment type="caution">
    <text evidence="1">The sequence shown here is derived from an EMBL/GenBank/DDBJ whole genome shotgun (WGS) entry which is preliminary data.</text>
</comment>
<dbReference type="EMBL" id="LAZR01003411">
    <property type="protein sequence ID" value="KKN18590.1"/>
    <property type="molecule type" value="Genomic_DNA"/>
</dbReference>
<reference evidence="1" key="1">
    <citation type="journal article" date="2015" name="Nature">
        <title>Complex archaea that bridge the gap between prokaryotes and eukaryotes.</title>
        <authorList>
            <person name="Spang A."/>
            <person name="Saw J.H."/>
            <person name="Jorgensen S.L."/>
            <person name="Zaremba-Niedzwiedzka K."/>
            <person name="Martijn J."/>
            <person name="Lind A.E."/>
            <person name="van Eijk R."/>
            <person name="Schleper C."/>
            <person name="Guy L."/>
            <person name="Ettema T.J."/>
        </authorList>
    </citation>
    <scope>NUCLEOTIDE SEQUENCE</scope>
</reference>
<sequence length="307" mass="35279">MVTPELLDKYRQGDANAANVIAKEILKNIHGAMKHLGIMEGAPPQEWKDFRDKTALRIWEYSVPRYDPTQTKFNTFVFNMVGNMWKNWLKQKSTAPLDVGPSIDEPEQEMAIEDPFAAGFKSEVEAQIIESALLENIKNPRHREILELWLAEDPGENVLTKAANVAEMYNKAHPEKPIDADRMYRLVIYEIYPLVLDALPEAASGVGYIRNPKTGPGDIKWIRKPKPEEVTPSDETVFEEEEYTLSEERVAPTYRIDPQTGERTLISLDMRRKITAAQEVWCHTLLTFLSIERYGKFRRTVKSSTKR</sequence>
<protein>
    <submittedName>
        <fullName evidence="1">Uncharacterized protein</fullName>
    </submittedName>
</protein>
<dbReference type="Gene3D" id="1.10.1740.10">
    <property type="match status" value="1"/>
</dbReference>
<accession>A0A0F9NGB4</accession>
<organism evidence="1">
    <name type="scientific">marine sediment metagenome</name>
    <dbReference type="NCBI Taxonomy" id="412755"/>
    <lineage>
        <taxon>unclassified sequences</taxon>
        <taxon>metagenomes</taxon>
        <taxon>ecological metagenomes</taxon>
    </lineage>
</organism>
<proteinExistence type="predicted"/>
<dbReference type="AlphaFoldDB" id="A0A0F9NGB4"/>